<evidence type="ECO:0000256" key="1">
    <source>
        <dbReference type="ARBA" id="ARBA00004173"/>
    </source>
</evidence>
<dbReference type="Proteomes" id="UP000095009">
    <property type="component" value="Unassembled WGS sequence"/>
</dbReference>
<protein>
    <recommendedName>
        <fullName evidence="4">Oxidation resistance protein 1</fullName>
    </recommendedName>
</protein>
<dbReference type="EMBL" id="KV454407">
    <property type="protein sequence ID" value="ODQ67528.1"/>
    <property type="molecule type" value="Genomic_DNA"/>
</dbReference>
<evidence type="ECO:0000259" key="6">
    <source>
        <dbReference type="PROSITE" id="PS51886"/>
    </source>
</evidence>
<evidence type="ECO:0000256" key="2">
    <source>
        <dbReference type="ARBA" id="ARBA00009540"/>
    </source>
</evidence>
<comment type="subcellular location">
    <subcellularLocation>
        <location evidence="1">Mitochondrion</location>
    </subcellularLocation>
</comment>
<proteinExistence type="inferred from homology"/>
<feature type="domain" description="TLDc" evidence="6">
    <location>
        <begin position="148"/>
        <end position="349"/>
    </location>
</feature>
<dbReference type="STRING" id="857566.A0A1E3PQF8"/>
<evidence type="ECO:0000313" key="8">
    <source>
        <dbReference type="Proteomes" id="UP000095009"/>
    </source>
</evidence>
<dbReference type="PANTHER" id="PTHR23354">
    <property type="entry name" value="NUCLEOLAR PROTEIN 7/ESTROGEN RECEPTOR COACTIVATOR-RELATED"/>
    <property type="match status" value="1"/>
</dbReference>
<evidence type="ECO:0000313" key="7">
    <source>
        <dbReference type="EMBL" id="ODQ67528.1"/>
    </source>
</evidence>
<dbReference type="PROSITE" id="PS51886">
    <property type="entry name" value="TLDC"/>
    <property type="match status" value="1"/>
</dbReference>
<comment type="similarity">
    <text evidence="2">Belongs to the OXR1 family.</text>
</comment>
<name>A0A1E3PQF8_9ASCO</name>
<dbReference type="SMART" id="SM00584">
    <property type="entry name" value="TLDc"/>
    <property type="match status" value="1"/>
</dbReference>
<gene>
    <name evidence="7" type="ORF">NADFUDRAFT_45611</name>
</gene>
<reference evidence="7 8" key="1">
    <citation type="journal article" date="2016" name="Proc. Natl. Acad. Sci. U.S.A.">
        <title>Comparative genomics of biotechnologically important yeasts.</title>
        <authorList>
            <person name="Riley R."/>
            <person name="Haridas S."/>
            <person name="Wolfe K.H."/>
            <person name="Lopes M.R."/>
            <person name="Hittinger C.T."/>
            <person name="Goeker M."/>
            <person name="Salamov A.A."/>
            <person name="Wisecaver J.H."/>
            <person name="Long T.M."/>
            <person name="Calvey C.H."/>
            <person name="Aerts A.L."/>
            <person name="Barry K.W."/>
            <person name="Choi C."/>
            <person name="Clum A."/>
            <person name="Coughlan A.Y."/>
            <person name="Deshpande S."/>
            <person name="Douglass A.P."/>
            <person name="Hanson S.J."/>
            <person name="Klenk H.-P."/>
            <person name="LaButti K.M."/>
            <person name="Lapidus A."/>
            <person name="Lindquist E.A."/>
            <person name="Lipzen A.M."/>
            <person name="Meier-Kolthoff J.P."/>
            <person name="Ohm R.A."/>
            <person name="Otillar R.P."/>
            <person name="Pangilinan J.L."/>
            <person name="Peng Y."/>
            <person name="Rokas A."/>
            <person name="Rosa C.A."/>
            <person name="Scheuner C."/>
            <person name="Sibirny A.A."/>
            <person name="Slot J.C."/>
            <person name="Stielow J.B."/>
            <person name="Sun H."/>
            <person name="Kurtzman C.P."/>
            <person name="Blackwell M."/>
            <person name="Grigoriev I.V."/>
            <person name="Jeffries T.W."/>
        </authorList>
    </citation>
    <scope>NUCLEOTIDE SEQUENCE [LARGE SCALE GENOMIC DNA]</scope>
    <source>
        <strain evidence="7 8">DSM 6958</strain>
    </source>
</reference>
<sequence>MPSNGDSSPSSPNRDPFSSSLFRTLSNPGAPMLERSRTSIDGILVQNGRRSSFSHHPPESEYITEESSSSEASKADLEGVNKGKRKEKRRLFNSSTFPWTSIKNKNNGMGKSSNTIAVAEESSSPTYDDDPPLSPLNLLGYKHTTRSHLLNASISNEIRNLLPARSQLYDEWTLVYSLEQHGASLNTLYQNAVPPVPGSKPGYVLVIKDTTHTLFGGFANEYFHPTESKRYYGNGDCFLWKHREIPKQSFEVASDEEEYRPNCHTESFHEERPVNARFQAFPYTGLNDFIIFCTPKFLSMGGGEGRYGIWIDSDLEKGVSGSTLTFGNEPLCGSGTKFDILGVELWRIG</sequence>
<accession>A0A1E3PQF8</accession>
<dbReference type="PANTHER" id="PTHR23354:SF62">
    <property type="entry name" value="MUSTARD, ISOFORM V"/>
    <property type="match status" value="1"/>
</dbReference>
<keyword evidence="8" id="KW-1185">Reference proteome</keyword>
<evidence type="ECO:0000256" key="4">
    <source>
        <dbReference type="ARBA" id="ARBA00040604"/>
    </source>
</evidence>
<feature type="region of interest" description="Disordered" evidence="5">
    <location>
        <begin position="1"/>
        <end position="89"/>
    </location>
</feature>
<dbReference type="GO" id="GO:0006979">
    <property type="term" value="P:response to oxidative stress"/>
    <property type="evidence" value="ECO:0007669"/>
    <property type="project" value="TreeGrafter"/>
</dbReference>
<dbReference type="OrthoDB" id="26679at2759"/>
<dbReference type="GO" id="GO:0005739">
    <property type="term" value="C:mitochondrion"/>
    <property type="evidence" value="ECO:0007669"/>
    <property type="project" value="UniProtKB-SubCell"/>
</dbReference>
<dbReference type="Pfam" id="PF07534">
    <property type="entry name" value="TLD"/>
    <property type="match status" value="1"/>
</dbReference>
<dbReference type="GO" id="GO:0005634">
    <property type="term" value="C:nucleus"/>
    <property type="evidence" value="ECO:0007669"/>
    <property type="project" value="TreeGrafter"/>
</dbReference>
<evidence type="ECO:0000256" key="3">
    <source>
        <dbReference type="ARBA" id="ARBA00023128"/>
    </source>
</evidence>
<keyword evidence="3" id="KW-0496">Mitochondrion</keyword>
<feature type="compositionally biased region" description="Low complexity" evidence="5">
    <location>
        <begin position="1"/>
        <end position="20"/>
    </location>
</feature>
<organism evidence="7 8">
    <name type="scientific">Nadsonia fulvescens var. elongata DSM 6958</name>
    <dbReference type="NCBI Taxonomy" id="857566"/>
    <lineage>
        <taxon>Eukaryota</taxon>
        <taxon>Fungi</taxon>
        <taxon>Dikarya</taxon>
        <taxon>Ascomycota</taxon>
        <taxon>Saccharomycotina</taxon>
        <taxon>Dipodascomycetes</taxon>
        <taxon>Dipodascales</taxon>
        <taxon>Dipodascales incertae sedis</taxon>
        <taxon>Nadsonia</taxon>
    </lineage>
</organism>
<dbReference type="InterPro" id="IPR006571">
    <property type="entry name" value="TLDc_dom"/>
</dbReference>
<dbReference type="AlphaFoldDB" id="A0A1E3PQF8"/>
<evidence type="ECO:0000256" key="5">
    <source>
        <dbReference type="SAM" id="MobiDB-lite"/>
    </source>
</evidence>